<dbReference type="AlphaFoldDB" id="A0A6M2DG32"/>
<proteinExistence type="predicted"/>
<dbReference type="PANTHER" id="PTHR31551">
    <property type="entry name" value="PRE-MRNA-SPLICING FACTOR CWF18"/>
    <property type="match status" value="1"/>
</dbReference>
<accession>A0A6M2DG32</accession>
<feature type="compositionally biased region" description="Polar residues" evidence="2">
    <location>
        <begin position="58"/>
        <end position="67"/>
    </location>
</feature>
<dbReference type="PANTHER" id="PTHR31551:SF1">
    <property type="entry name" value="COILED-COIL DOMAIN-CONTAINING PROTEIN 12"/>
    <property type="match status" value="1"/>
</dbReference>
<evidence type="ECO:0000313" key="3">
    <source>
        <dbReference type="EMBL" id="NOV43877.1"/>
    </source>
</evidence>
<reference evidence="3" key="1">
    <citation type="submission" date="2020-03" db="EMBL/GenBank/DDBJ databases">
        <title>Transcriptomic Profiling of the Digestive Tract of the Rat Flea, Xenopsylla cheopis, Following Blood Feeding and Infection with Yersinia pestis.</title>
        <authorList>
            <person name="Bland D.M."/>
            <person name="Martens C.A."/>
            <person name="Virtaneva K."/>
            <person name="Kanakabandi K."/>
            <person name="Long D."/>
            <person name="Rosenke R."/>
            <person name="Saturday G.A."/>
            <person name="Hoyt F.H."/>
            <person name="Bruno D.P."/>
            <person name="Ribeiro J.M.C."/>
            <person name="Hinnebusch J."/>
        </authorList>
    </citation>
    <scope>NUCLEOTIDE SEQUENCE</scope>
</reference>
<feature type="coiled-coil region" evidence="1">
    <location>
        <begin position="106"/>
        <end position="133"/>
    </location>
</feature>
<dbReference type="GO" id="GO:0005684">
    <property type="term" value="C:U2-type spliceosomal complex"/>
    <property type="evidence" value="ECO:0007669"/>
    <property type="project" value="TreeGrafter"/>
</dbReference>
<sequence>MTSDIKVGSLEEEALKRKERLRALKRKPEQDSNGTNTSSENLPKPTFRSYKPQDEQLQENTLPNTKPSDLESEVKEQLESAKTAKTLIEDLDITNLAPRKPDWDLKRDIAKKLDKLERRTQKAIAELIRERLRSNKEDLSTIVNVAALTNDKQRNDEDE</sequence>
<evidence type="ECO:0000256" key="1">
    <source>
        <dbReference type="SAM" id="Coils"/>
    </source>
</evidence>
<feature type="region of interest" description="Disordered" evidence="2">
    <location>
        <begin position="18"/>
        <end position="78"/>
    </location>
</feature>
<organism evidence="3">
    <name type="scientific">Xenopsylla cheopis</name>
    <name type="common">Oriental rat flea</name>
    <name type="synonym">Pulex cheopis</name>
    <dbReference type="NCBI Taxonomy" id="163159"/>
    <lineage>
        <taxon>Eukaryota</taxon>
        <taxon>Metazoa</taxon>
        <taxon>Ecdysozoa</taxon>
        <taxon>Arthropoda</taxon>
        <taxon>Hexapoda</taxon>
        <taxon>Insecta</taxon>
        <taxon>Pterygota</taxon>
        <taxon>Neoptera</taxon>
        <taxon>Endopterygota</taxon>
        <taxon>Siphonaptera</taxon>
        <taxon>Pulicidae</taxon>
        <taxon>Xenopsyllinae</taxon>
        <taxon>Xenopsylla</taxon>
    </lineage>
</organism>
<dbReference type="GO" id="GO:0071014">
    <property type="term" value="C:post-mRNA release spliceosomal complex"/>
    <property type="evidence" value="ECO:0007669"/>
    <property type="project" value="TreeGrafter"/>
</dbReference>
<dbReference type="InterPro" id="IPR013169">
    <property type="entry name" value="mRNA_splic_Cwf18-like"/>
</dbReference>
<name>A0A6M2DG32_XENCH</name>
<protein>
    <submittedName>
        <fullName evidence="3">Putative cwf18 pre-mrna splicing factor</fullName>
    </submittedName>
</protein>
<keyword evidence="1" id="KW-0175">Coiled coil</keyword>
<evidence type="ECO:0000256" key="2">
    <source>
        <dbReference type="SAM" id="MobiDB-lite"/>
    </source>
</evidence>
<feature type="compositionally biased region" description="Polar residues" evidence="2">
    <location>
        <begin position="31"/>
        <end position="41"/>
    </location>
</feature>
<dbReference type="EMBL" id="GIIL01000151">
    <property type="protein sequence ID" value="NOV43877.1"/>
    <property type="molecule type" value="Transcribed_RNA"/>
</dbReference>
<feature type="compositionally biased region" description="Basic and acidic residues" evidence="2">
    <location>
        <begin position="68"/>
        <end position="78"/>
    </location>
</feature>
<dbReference type="Pfam" id="PF08315">
    <property type="entry name" value="cwf18"/>
    <property type="match status" value="1"/>
</dbReference>